<evidence type="ECO:0000313" key="2">
    <source>
        <dbReference type="EMBL" id="MBI5975274.1"/>
    </source>
</evidence>
<organism evidence="2 3">
    <name type="scientific">Staphylococcus canis</name>
    <dbReference type="NCBI Taxonomy" id="2724942"/>
    <lineage>
        <taxon>Bacteria</taxon>
        <taxon>Bacillati</taxon>
        <taxon>Bacillota</taxon>
        <taxon>Bacilli</taxon>
        <taxon>Bacillales</taxon>
        <taxon>Staphylococcaceae</taxon>
        <taxon>Staphylococcus</taxon>
    </lineage>
</organism>
<feature type="transmembrane region" description="Helical" evidence="1">
    <location>
        <begin position="104"/>
        <end position="128"/>
    </location>
</feature>
<accession>A0ABS0TBY6</accession>
<proteinExistence type="predicted"/>
<dbReference type="EMBL" id="JABANU010000014">
    <property type="protein sequence ID" value="MBI5975274.1"/>
    <property type="molecule type" value="Genomic_DNA"/>
</dbReference>
<keyword evidence="3" id="KW-1185">Reference proteome</keyword>
<sequence>MKKWDLILIFIILSEYVVCFAIAVHLNIFQFMLVGQVIPTVLLAILGGRIASLSKYKWLIIALVSIIYAVLMFILLNHIPIQIIENNTTQSSTSTFSFSRNIGFGTYFGLFLQQFVITTLITILLSIIKRIQMGKY</sequence>
<feature type="transmembrane region" description="Helical" evidence="1">
    <location>
        <begin position="58"/>
        <end position="84"/>
    </location>
</feature>
<dbReference type="Proteomes" id="UP000751852">
    <property type="component" value="Unassembled WGS sequence"/>
</dbReference>
<evidence type="ECO:0000313" key="3">
    <source>
        <dbReference type="Proteomes" id="UP000751852"/>
    </source>
</evidence>
<evidence type="ECO:0000256" key="1">
    <source>
        <dbReference type="SAM" id="Phobius"/>
    </source>
</evidence>
<reference evidence="2 3" key="1">
    <citation type="submission" date="2020-04" db="EMBL/GenBank/DDBJ databases">
        <title>Staphylococcus species from domestic dog.</title>
        <authorList>
            <person name="Paterson G.K."/>
        </authorList>
    </citation>
    <scope>NUCLEOTIDE SEQUENCE [LARGE SCALE GENOMIC DNA]</scope>
    <source>
        <strain evidence="2 3">H16/1A</strain>
    </source>
</reference>
<gene>
    <name evidence="2" type="ORF">HHH54_06620</name>
</gene>
<comment type="caution">
    <text evidence="2">The sequence shown here is derived from an EMBL/GenBank/DDBJ whole genome shotgun (WGS) entry which is preliminary data.</text>
</comment>
<keyword evidence="1" id="KW-0472">Membrane</keyword>
<protein>
    <submittedName>
        <fullName evidence="2">Uncharacterized protein</fullName>
    </submittedName>
</protein>
<keyword evidence="1" id="KW-0812">Transmembrane</keyword>
<dbReference type="RefSeq" id="WP_198618055.1">
    <property type="nucleotide sequence ID" value="NZ_JABANU010000014.1"/>
</dbReference>
<feature type="transmembrane region" description="Helical" evidence="1">
    <location>
        <begin position="7"/>
        <end position="26"/>
    </location>
</feature>
<keyword evidence="1" id="KW-1133">Transmembrane helix</keyword>
<name>A0ABS0TBY6_9STAP</name>
<feature type="transmembrane region" description="Helical" evidence="1">
    <location>
        <begin position="32"/>
        <end position="51"/>
    </location>
</feature>